<dbReference type="GO" id="GO:0004364">
    <property type="term" value="F:glutathione transferase activity"/>
    <property type="evidence" value="ECO:0007669"/>
    <property type="project" value="TreeGrafter"/>
</dbReference>
<dbReference type="PANTHER" id="PTHR42943">
    <property type="entry name" value="GLUTATHIONE S-TRANSFERASE KAPPA"/>
    <property type="match status" value="1"/>
</dbReference>
<comment type="similarity">
    <text evidence="1">Belongs to the GST superfamily. NadH family.</text>
</comment>
<dbReference type="InterPro" id="IPR051924">
    <property type="entry name" value="GST_Kappa/NadH"/>
</dbReference>
<name>A0A1I4T2D6_9HYPH</name>
<keyword evidence="5" id="KW-1185">Reference proteome</keyword>
<dbReference type="InterPro" id="IPR014440">
    <property type="entry name" value="HCCAis_GSTk"/>
</dbReference>
<keyword evidence="1 4" id="KW-0413">Isomerase</keyword>
<dbReference type="CDD" id="cd03022">
    <property type="entry name" value="DsbA_HCCA_Iso"/>
    <property type="match status" value="1"/>
</dbReference>
<feature type="domain" description="DSBA-like thioredoxin" evidence="3">
    <location>
        <begin position="4"/>
        <end position="198"/>
    </location>
</feature>
<evidence type="ECO:0000256" key="1">
    <source>
        <dbReference type="PIRNR" id="PIRNR006386"/>
    </source>
</evidence>
<comment type="catalytic activity">
    <reaction evidence="1">
        <text>2-hydroxychromene-2-carboxylate = (3E)-4-(2-hydroxyphenyl)-2-oxobut-3-enoate</text>
        <dbReference type="Rhea" id="RHEA:27401"/>
        <dbReference type="ChEBI" id="CHEBI:59350"/>
        <dbReference type="ChEBI" id="CHEBI:59353"/>
        <dbReference type="EC" id="5.99.1.4"/>
    </reaction>
</comment>
<feature type="active site" description="Nucleophile" evidence="2">
    <location>
        <position position="13"/>
    </location>
</feature>
<sequence length="202" mass="22270">MSGQVDYYVSLNSPWTHLGAARLMEVTSRHGATVRIHPIDVGSVFSASGGLPLPKRSPQRQAYRIQELARWRDALAIPIDLEPKHFPANETTAAHCVLAVREMIGDQPAVDLAHRVLKALWEEQADTGDRDTIGRLISDVGLDGSSILEDADDERWAVLRSQETRVAIDRGVFGVPTYAVGGDIFWGQDRLDFLDRRLGAGC</sequence>
<dbReference type="SUPFAM" id="SSF52833">
    <property type="entry name" value="Thioredoxin-like"/>
    <property type="match status" value="1"/>
</dbReference>
<dbReference type="PIRSF" id="PIRSF006386">
    <property type="entry name" value="HCCAis_GSTk"/>
    <property type="match status" value="1"/>
</dbReference>
<evidence type="ECO:0000313" key="5">
    <source>
        <dbReference type="Proteomes" id="UP000199048"/>
    </source>
</evidence>
<evidence type="ECO:0000259" key="3">
    <source>
        <dbReference type="Pfam" id="PF01323"/>
    </source>
</evidence>
<dbReference type="PANTHER" id="PTHR42943:SF13">
    <property type="entry name" value="GLUTATHIONE S-TRANSFERASE KAPPA-RELATED"/>
    <property type="match status" value="1"/>
</dbReference>
<evidence type="ECO:0000256" key="2">
    <source>
        <dbReference type="PIRSR" id="PIRSR006386-1"/>
    </source>
</evidence>
<dbReference type="STRING" id="582667.SAMN05192568_104820"/>
<dbReference type="AlphaFoldDB" id="A0A1I4T2D6"/>
<dbReference type="InterPro" id="IPR044087">
    <property type="entry name" value="NahD-like"/>
</dbReference>
<dbReference type="InterPro" id="IPR001853">
    <property type="entry name" value="DSBA-like_thioredoxin_dom"/>
</dbReference>
<dbReference type="Pfam" id="PF01323">
    <property type="entry name" value="DSBA"/>
    <property type="match status" value="1"/>
</dbReference>
<dbReference type="EMBL" id="FOTK01000048">
    <property type="protein sequence ID" value="SFM70902.1"/>
    <property type="molecule type" value="Genomic_DNA"/>
</dbReference>
<gene>
    <name evidence="4" type="ORF">SAMN05192568_104820</name>
</gene>
<dbReference type="Gene3D" id="3.40.30.10">
    <property type="entry name" value="Glutaredoxin"/>
    <property type="match status" value="1"/>
</dbReference>
<accession>A0A1I4T2D6</accession>
<dbReference type="GO" id="GO:1901170">
    <property type="term" value="P:naphthalene catabolic process"/>
    <property type="evidence" value="ECO:0007669"/>
    <property type="project" value="InterPro"/>
</dbReference>
<organism evidence="4 5">
    <name type="scientific">Methylobacterium pseudosasicola</name>
    <dbReference type="NCBI Taxonomy" id="582667"/>
    <lineage>
        <taxon>Bacteria</taxon>
        <taxon>Pseudomonadati</taxon>
        <taxon>Pseudomonadota</taxon>
        <taxon>Alphaproteobacteria</taxon>
        <taxon>Hyphomicrobiales</taxon>
        <taxon>Methylobacteriaceae</taxon>
        <taxon>Methylobacterium</taxon>
    </lineage>
</organism>
<evidence type="ECO:0000313" key="4">
    <source>
        <dbReference type="EMBL" id="SFM70902.1"/>
    </source>
</evidence>
<reference evidence="5" key="1">
    <citation type="submission" date="2016-10" db="EMBL/GenBank/DDBJ databases">
        <authorList>
            <person name="Varghese N."/>
            <person name="Submissions S."/>
        </authorList>
    </citation>
    <scope>NUCLEOTIDE SEQUENCE [LARGE SCALE GENOMIC DNA]</scope>
    <source>
        <strain evidence="5">BL36</strain>
    </source>
</reference>
<dbReference type="GO" id="GO:0018845">
    <property type="term" value="F:2-hydroxychromene-2-carboxylate isomerase activity"/>
    <property type="evidence" value="ECO:0007669"/>
    <property type="project" value="UniProtKB-UniRule"/>
</dbReference>
<proteinExistence type="inferred from homology"/>
<dbReference type="Proteomes" id="UP000199048">
    <property type="component" value="Unassembled WGS sequence"/>
</dbReference>
<dbReference type="GO" id="GO:0004602">
    <property type="term" value="F:glutathione peroxidase activity"/>
    <property type="evidence" value="ECO:0007669"/>
    <property type="project" value="TreeGrafter"/>
</dbReference>
<dbReference type="GO" id="GO:0006749">
    <property type="term" value="P:glutathione metabolic process"/>
    <property type="evidence" value="ECO:0007669"/>
    <property type="project" value="TreeGrafter"/>
</dbReference>
<dbReference type="InterPro" id="IPR036249">
    <property type="entry name" value="Thioredoxin-like_sf"/>
</dbReference>
<protein>
    <recommendedName>
        <fullName evidence="1">2-hydroxychromene-2-carboxylate isomerase</fullName>
        <ecNumber evidence="1">5.99.1.4</ecNumber>
    </recommendedName>
</protein>
<dbReference type="EC" id="5.99.1.4" evidence="1"/>